<evidence type="ECO:0000313" key="10">
    <source>
        <dbReference type="Proteomes" id="UP000549250"/>
    </source>
</evidence>
<dbReference type="InterPro" id="IPR007691">
    <property type="entry name" value="LpxD"/>
</dbReference>
<dbReference type="GO" id="GO:0016020">
    <property type="term" value="C:membrane"/>
    <property type="evidence" value="ECO:0007669"/>
    <property type="project" value="GOC"/>
</dbReference>
<evidence type="ECO:0000256" key="2">
    <source>
        <dbReference type="ARBA" id="ARBA00022556"/>
    </source>
</evidence>
<feature type="active site" description="Proton acceptor" evidence="7">
    <location>
        <position position="237"/>
    </location>
</feature>
<dbReference type="GO" id="GO:0103118">
    <property type="term" value="F:UDP-3-O-[(3R)-3-hydroxyacyl]-glucosamine N-acyltransferase activity"/>
    <property type="evidence" value="ECO:0007669"/>
    <property type="project" value="UniProtKB-EC"/>
</dbReference>
<comment type="caution">
    <text evidence="9">The sequence shown here is derived from an EMBL/GenBank/DDBJ whole genome shotgun (WGS) entry which is preliminary data.</text>
</comment>
<dbReference type="InterPro" id="IPR001451">
    <property type="entry name" value="Hexapep"/>
</dbReference>
<dbReference type="EMBL" id="JACHXI010000009">
    <property type="protein sequence ID" value="MBB3103716.1"/>
    <property type="molecule type" value="Genomic_DNA"/>
</dbReference>
<evidence type="ECO:0000256" key="6">
    <source>
        <dbReference type="ARBA" id="ARBA00023315"/>
    </source>
</evidence>
<dbReference type="PANTHER" id="PTHR43378">
    <property type="entry name" value="UDP-3-O-ACYLGLUCOSAMINE N-ACYLTRANSFERASE"/>
    <property type="match status" value="1"/>
</dbReference>
<comment type="subunit">
    <text evidence="7">Homotrimer.</text>
</comment>
<dbReference type="Pfam" id="PF00132">
    <property type="entry name" value="Hexapep"/>
    <property type="match status" value="1"/>
</dbReference>
<comment type="similarity">
    <text evidence="7">Belongs to the transferase hexapeptide repeat family. LpxD subfamily.</text>
</comment>
<dbReference type="Pfam" id="PF04613">
    <property type="entry name" value="LpxD"/>
    <property type="match status" value="1"/>
</dbReference>
<evidence type="ECO:0000313" key="9">
    <source>
        <dbReference type="EMBL" id="MBB3103716.1"/>
    </source>
</evidence>
<keyword evidence="10" id="KW-1185">Reference proteome</keyword>
<comment type="function">
    <text evidence="7">Catalyzes the N-acylation of UDP-3-O-acylglucosamine using 3-hydroxyacyl-ACP as the acyl donor. Is involved in the biosynthesis of lipid A, a phosphorylated glycolipid that anchors the lipopolysaccharide to the outer membrane of the cell.</text>
</comment>
<dbReference type="SUPFAM" id="SSF51161">
    <property type="entry name" value="Trimeric LpxA-like enzymes"/>
    <property type="match status" value="1"/>
</dbReference>
<dbReference type="GO" id="GO:0016410">
    <property type="term" value="F:N-acyltransferase activity"/>
    <property type="evidence" value="ECO:0007669"/>
    <property type="project" value="InterPro"/>
</dbReference>
<dbReference type="Gene3D" id="2.160.10.10">
    <property type="entry name" value="Hexapeptide repeat proteins"/>
    <property type="match status" value="1"/>
</dbReference>
<evidence type="ECO:0000256" key="1">
    <source>
        <dbReference type="ARBA" id="ARBA00022516"/>
    </source>
</evidence>
<dbReference type="HAMAP" id="MF_00523">
    <property type="entry name" value="LpxD"/>
    <property type="match status" value="1"/>
</dbReference>
<dbReference type="UniPathway" id="UPA00973"/>
<evidence type="ECO:0000259" key="8">
    <source>
        <dbReference type="Pfam" id="PF04613"/>
    </source>
</evidence>
<keyword evidence="5 7" id="KW-0443">Lipid metabolism</keyword>
<evidence type="ECO:0000256" key="3">
    <source>
        <dbReference type="ARBA" id="ARBA00022679"/>
    </source>
</evidence>
<protein>
    <recommendedName>
        <fullName evidence="7">UDP-3-O-acylglucosamine N-acyltransferase</fullName>
        <ecNumber evidence="7">2.3.1.191</ecNumber>
    </recommendedName>
</protein>
<comment type="pathway">
    <text evidence="7">Bacterial outer membrane biogenesis; LPS lipid A biosynthesis.</text>
</comment>
<gene>
    <name evidence="7" type="primary">lpxD</name>
    <name evidence="9" type="ORF">FHR87_002113</name>
</gene>
<dbReference type="Proteomes" id="UP000549250">
    <property type="component" value="Unassembled WGS sequence"/>
</dbReference>
<keyword evidence="6 7" id="KW-0012">Acyltransferase</keyword>
<comment type="catalytic activity">
    <reaction evidence="7">
        <text>a UDP-3-O-[(3R)-3-hydroxyacyl]-alpha-D-glucosamine + a (3R)-hydroxyacyl-[ACP] = a UDP-2-N,3-O-bis[(3R)-3-hydroxyacyl]-alpha-D-glucosamine + holo-[ACP] + H(+)</text>
        <dbReference type="Rhea" id="RHEA:53836"/>
        <dbReference type="Rhea" id="RHEA-COMP:9685"/>
        <dbReference type="Rhea" id="RHEA-COMP:9945"/>
        <dbReference type="ChEBI" id="CHEBI:15378"/>
        <dbReference type="ChEBI" id="CHEBI:64479"/>
        <dbReference type="ChEBI" id="CHEBI:78827"/>
        <dbReference type="ChEBI" id="CHEBI:137740"/>
        <dbReference type="ChEBI" id="CHEBI:137748"/>
        <dbReference type="EC" id="2.3.1.191"/>
    </reaction>
</comment>
<dbReference type="InterPro" id="IPR011004">
    <property type="entry name" value="Trimer_LpxA-like_sf"/>
</dbReference>
<dbReference type="AlphaFoldDB" id="A0A839T5F3"/>
<reference evidence="9 10" key="1">
    <citation type="submission" date="2020-08" db="EMBL/GenBank/DDBJ databases">
        <title>Genomic Encyclopedia of Type Strains, Phase III (KMG-III): the genomes of soil and plant-associated and newly described type strains.</title>
        <authorList>
            <person name="Whitman W."/>
        </authorList>
    </citation>
    <scope>NUCLEOTIDE SEQUENCE [LARGE SCALE GENOMIC DNA]</scope>
    <source>
        <strain evidence="9 10">CECT 4462</strain>
    </source>
</reference>
<evidence type="ECO:0000256" key="5">
    <source>
        <dbReference type="ARBA" id="ARBA00023098"/>
    </source>
</evidence>
<dbReference type="Gene3D" id="3.40.1390.10">
    <property type="entry name" value="MurE/MurF, N-terminal domain"/>
    <property type="match status" value="1"/>
</dbReference>
<dbReference type="CDD" id="cd03352">
    <property type="entry name" value="LbH_LpxD"/>
    <property type="match status" value="1"/>
</dbReference>
<keyword evidence="2 7" id="KW-0441">Lipid A biosynthesis</keyword>
<organism evidence="9 10">
    <name type="scientific">Azomonas macrocytogenes</name>
    <name type="common">Azotobacter macrocytogenes</name>
    <dbReference type="NCBI Taxonomy" id="69962"/>
    <lineage>
        <taxon>Bacteria</taxon>
        <taxon>Pseudomonadati</taxon>
        <taxon>Pseudomonadota</taxon>
        <taxon>Gammaproteobacteria</taxon>
        <taxon>Pseudomonadales</taxon>
        <taxon>Pseudomonadaceae</taxon>
        <taxon>Azomonas</taxon>
    </lineage>
</organism>
<dbReference type="EC" id="2.3.1.191" evidence="7"/>
<feature type="domain" description="UDP-3-O-[3-hydroxymyristoyl] glucosamine N-acyltransferase non-repeat region" evidence="8">
    <location>
        <begin position="20"/>
        <end position="87"/>
    </location>
</feature>
<name>A0A839T5F3_AZOMA</name>
<keyword evidence="3 7" id="KW-0808">Transferase</keyword>
<evidence type="ECO:0000256" key="7">
    <source>
        <dbReference type="HAMAP-Rule" id="MF_00523"/>
    </source>
</evidence>
<evidence type="ECO:0000256" key="4">
    <source>
        <dbReference type="ARBA" id="ARBA00022737"/>
    </source>
</evidence>
<sequence length="349" mass="36988">MLTLGHLAAYLGANLKGNPDAVVRGLAPLQEAGPEHLTFLVDKQYRKFLPECRAAAVILKAEDAEACPEAALIVSDPYLAYSRVSHLFETRLPAIKGIHPTAVVADDVQIDPTASIGPYVVIEPGVWIGPEVVIGAHCFIGARCRIGEGGRLAPRVTLYHDVVIGQRVVMQSGAVVGGEGFGFAKEKDSWQKIAQLGGVQIGDDVEIGANTTVDRGALSDTWLGNGVKLDNQIMIGHNVQVGDHTAMAACVGISGSSKIGRRCIIGGAVGMAGHLEICDDVFFTGMTMVTRSISKPGAYSSGTGIQPAAEWRRSAARFHQLDDMARRLQQLEKRLAAMTAGDNDTVPDA</sequence>
<dbReference type="InterPro" id="IPR020573">
    <property type="entry name" value="UDP_GlcNAc_AcTrfase_non-rep"/>
</dbReference>
<keyword evidence="1 7" id="KW-0444">Lipid biosynthesis</keyword>
<dbReference type="Gene3D" id="1.20.5.170">
    <property type="match status" value="1"/>
</dbReference>
<proteinExistence type="inferred from homology"/>
<dbReference type="NCBIfam" id="TIGR01853">
    <property type="entry name" value="lipid_A_lpxD"/>
    <property type="match status" value="1"/>
</dbReference>
<keyword evidence="4 7" id="KW-0677">Repeat</keyword>
<accession>A0A839T5F3</accession>
<dbReference type="NCBIfam" id="NF002060">
    <property type="entry name" value="PRK00892.1"/>
    <property type="match status" value="1"/>
</dbReference>
<dbReference type="GO" id="GO:0009245">
    <property type="term" value="P:lipid A biosynthetic process"/>
    <property type="evidence" value="ECO:0007669"/>
    <property type="project" value="UniProtKB-UniRule"/>
</dbReference>
<dbReference type="PANTHER" id="PTHR43378:SF2">
    <property type="entry name" value="UDP-3-O-ACYLGLUCOSAMINE N-ACYLTRANSFERASE 1, MITOCHONDRIAL-RELATED"/>
    <property type="match status" value="1"/>
</dbReference>